<dbReference type="PANTHER" id="PTHR30250:SF11">
    <property type="entry name" value="O-ANTIGEN TRANSPORTER-RELATED"/>
    <property type="match status" value="1"/>
</dbReference>
<gene>
    <name evidence="7" type="ORF">FXF36_03175</name>
</gene>
<proteinExistence type="predicted"/>
<evidence type="ECO:0000313" key="8">
    <source>
        <dbReference type="Proteomes" id="UP000327030"/>
    </source>
</evidence>
<feature type="transmembrane region" description="Helical" evidence="6">
    <location>
        <begin position="50"/>
        <end position="68"/>
    </location>
</feature>
<dbReference type="Pfam" id="PF01943">
    <property type="entry name" value="Polysacc_synt"/>
    <property type="match status" value="1"/>
</dbReference>
<feature type="transmembrane region" description="Helical" evidence="6">
    <location>
        <begin position="393"/>
        <end position="413"/>
    </location>
</feature>
<feature type="transmembrane region" description="Helical" evidence="6">
    <location>
        <begin position="156"/>
        <end position="173"/>
    </location>
</feature>
<keyword evidence="5 6" id="KW-0472">Membrane</keyword>
<dbReference type="KEGG" id="pxv:FXF36_03175"/>
<sequence length="425" mass="48717">MDIIKKFLLRDDRITKDSYIWNMISNFLSAFQSVIILIVLTRVLSLEESGIFTIATANAILFLYIGKYGVRNYQVSDIKNGSNFCDYLIARYITVTTMCIASILYVLRFILDGEYTYHKAMIIMLMCIYKIPDAFEDVYYGEYQKKGRLDIASKCMTIRLLLAIVTMAVVVILTENLLLSLLVSNIISFVTMYILLRNTSQLFDLSGKVKCSGIKRILIQCFPLFLSGFFSQYIVNAPKYAIDLYLSDEIQACYGFIAMPVFVIGLFSSMIFHPIIHKMATYWSESNVDLFLKRFFFQVWIIIGISVLSILGAWVIGVPILSIMYNTDMREYKYYLIILLIGGCFLAMNNFFSVILTIQRQQFRILLGYSFVAAIAYITTGNIVQLYGINGATWMYVGLMVALTVIFLFCILIEFTKCKNKDLDC</sequence>
<organism evidence="7 8">
    <name type="scientific">Pseudobutyrivibrio xylanivorans</name>
    <dbReference type="NCBI Taxonomy" id="185007"/>
    <lineage>
        <taxon>Bacteria</taxon>
        <taxon>Bacillati</taxon>
        <taxon>Bacillota</taxon>
        <taxon>Clostridia</taxon>
        <taxon>Lachnospirales</taxon>
        <taxon>Lachnospiraceae</taxon>
        <taxon>Pseudobutyrivibrio</taxon>
    </lineage>
</organism>
<dbReference type="RefSeq" id="WP_151622435.1">
    <property type="nucleotide sequence ID" value="NZ_CP043028.1"/>
</dbReference>
<dbReference type="InterPro" id="IPR050833">
    <property type="entry name" value="Poly_Biosynth_Transport"/>
</dbReference>
<dbReference type="EMBL" id="CP043028">
    <property type="protein sequence ID" value="QFJ53938.1"/>
    <property type="molecule type" value="Genomic_DNA"/>
</dbReference>
<evidence type="ECO:0000256" key="3">
    <source>
        <dbReference type="ARBA" id="ARBA00022692"/>
    </source>
</evidence>
<protein>
    <submittedName>
        <fullName evidence="7">Oligosaccharide flippase family protein</fullName>
    </submittedName>
</protein>
<dbReference type="GO" id="GO:0005886">
    <property type="term" value="C:plasma membrane"/>
    <property type="evidence" value="ECO:0007669"/>
    <property type="project" value="UniProtKB-SubCell"/>
</dbReference>
<evidence type="ECO:0000313" key="7">
    <source>
        <dbReference type="EMBL" id="QFJ53938.1"/>
    </source>
</evidence>
<keyword evidence="4 6" id="KW-1133">Transmembrane helix</keyword>
<name>A0A5P6VNJ9_PSEXY</name>
<feature type="transmembrane region" description="Helical" evidence="6">
    <location>
        <begin position="89"/>
        <end position="111"/>
    </location>
</feature>
<evidence type="ECO:0000256" key="6">
    <source>
        <dbReference type="SAM" id="Phobius"/>
    </source>
</evidence>
<feature type="transmembrane region" description="Helical" evidence="6">
    <location>
        <begin position="20"/>
        <end position="44"/>
    </location>
</feature>
<evidence type="ECO:0000256" key="4">
    <source>
        <dbReference type="ARBA" id="ARBA00022989"/>
    </source>
</evidence>
<evidence type="ECO:0000256" key="5">
    <source>
        <dbReference type="ARBA" id="ARBA00023136"/>
    </source>
</evidence>
<dbReference type="AlphaFoldDB" id="A0A5P6VNJ9"/>
<feature type="transmembrane region" description="Helical" evidence="6">
    <location>
        <begin position="117"/>
        <end position="135"/>
    </location>
</feature>
<dbReference type="OrthoDB" id="3246647at2"/>
<dbReference type="Proteomes" id="UP000327030">
    <property type="component" value="Chromosome 1"/>
</dbReference>
<feature type="transmembrane region" description="Helical" evidence="6">
    <location>
        <begin position="334"/>
        <end position="358"/>
    </location>
</feature>
<accession>A0A5P6VNJ9</accession>
<evidence type="ECO:0000256" key="1">
    <source>
        <dbReference type="ARBA" id="ARBA00004651"/>
    </source>
</evidence>
<keyword evidence="2" id="KW-1003">Cell membrane</keyword>
<reference evidence="8" key="1">
    <citation type="submission" date="2019-08" db="EMBL/GenBank/DDBJ databases">
        <title>Complete Genome Sequence of the Polysaccharide-Degrading Rumen Bacterium Pseudobutyrivibrio xylanivorans MA3014.</title>
        <authorList>
            <person name="Palevich N."/>
            <person name="Maclean P.H."/>
            <person name="Kelly W.J."/>
            <person name="Leahy S.C."/>
            <person name="Rakonjac J."/>
            <person name="Attwood G.T."/>
        </authorList>
    </citation>
    <scope>NUCLEOTIDE SEQUENCE [LARGE SCALE GENOMIC DNA]</scope>
    <source>
        <strain evidence="8">MA3014</strain>
    </source>
</reference>
<feature type="transmembrane region" description="Helical" evidence="6">
    <location>
        <begin position="179"/>
        <end position="196"/>
    </location>
</feature>
<feature type="transmembrane region" description="Helical" evidence="6">
    <location>
        <begin position="255"/>
        <end position="276"/>
    </location>
</feature>
<dbReference type="PANTHER" id="PTHR30250">
    <property type="entry name" value="PST FAMILY PREDICTED COLANIC ACID TRANSPORTER"/>
    <property type="match status" value="1"/>
</dbReference>
<keyword evidence="3 6" id="KW-0812">Transmembrane</keyword>
<feature type="transmembrane region" description="Helical" evidence="6">
    <location>
        <begin position="365"/>
        <end position="387"/>
    </location>
</feature>
<dbReference type="InterPro" id="IPR002797">
    <property type="entry name" value="Polysacc_synth"/>
</dbReference>
<evidence type="ECO:0000256" key="2">
    <source>
        <dbReference type="ARBA" id="ARBA00022475"/>
    </source>
</evidence>
<feature type="transmembrane region" description="Helical" evidence="6">
    <location>
        <begin position="297"/>
        <end position="322"/>
    </location>
</feature>
<comment type="subcellular location">
    <subcellularLocation>
        <location evidence="1">Cell membrane</location>
        <topology evidence="1">Multi-pass membrane protein</topology>
    </subcellularLocation>
</comment>
<feature type="transmembrane region" description="Helical" evidence="6">
    <location>
        <begin position="217"/>
        <end position="235"/>
    </location>
</feature>